<evidence type="ECO:0000313" key="2">
    <source>
        <dbReference type="EMBL" id="KZV39036.1"/>
    </source>
</evidence>
<keyword evidence="3" id="KW-1185">Reference proteome</keyword>
<accession>A0A2Z7BXL5</accession>
<gene>
    <name evidence="2" type="ORF">F511_38137</name>
</gene>
<proteinExistence type="predicted"/>
<reference evidence="2 3" key="1">
    <citation type="journal article" date="2015" name="Proc. Natl. Acad. Sci. U.S.A.">
        <title>The resurrection genome of Boea hygrometrica: A blueprint for survival of dehydration.</title>
        <authorList>
            <person name="Xiao L."/>
            <person name="Yang G."/>
            <person name="Zhang L."/>
            <person name="Yang X."/>
            <person name="Zhao S."/>
            <person name="Ji Z."/>
            <person name="Zhou Q."/>
            <person name="Hu M."/>
            <person name="Wang Y."/>
            <person name="Chen M."/>
            <person name="Xu Y."/>
            <person name="Jin H."/>
            <person name="Xiao X."/>
            <person name="Hu G."/>
            <person name="Bao F."/>
            <person name="Hu Y."/>
            <person name="Wan P."/>
            <person name="Li L."/>
            <person name="Deng X."/>
            <person name="Kuang T."/>
            <person name="Xiang C."/>
            <person name="Zhu J.K."/>
            <person name="Oliver M.J."/>
            <person name="He Y."/>
        </authorList>
    </citation>
    <scope>NUCLEOTIDE SEQUENCE [LARGE SCALE GENOMIC DNA]</scope>
    <source>
        <strain evidence="3">cv. XS01</strain>
    </source>
</reference>
<dbReference type="AlphaFoldDB" id="A0A2Z7BXL5"/>
<name>A0A2Z7BXL5_9LAMI</name>
<keyword evidence="1" id="KW-0812">Transmembrane</keyword>
<protein>
    <submittedName>
        <fullName evidence="2">Uncharacterized protein</fullName>
    </submittedName>
</protein>
<dbReference type="OrthoDB" id="1731532at2759"/>
<feature type="transmembrane region" description="Helical" evidence="1">
    <location>
        <begin position="20"/>
        <end position="39"/>
    </location>
</feature>
<feature type="transmembrane region" description="Helical" evidence="1">
    <location>
        <begin position="127"/>
        <end position="147"/>
    </location>
</feature>
<organism evidence="2 3">
    <name type="scientific">Dorcoceras hygrometricum</name>
    <dbReference type="NCBI Taxonomy" id="472368"/>
    <lineage>
        <taxon>Eukaryota</taxon>
        <taxon>Viridiplantae</taxon>
        <taxon>Streptophyta</taxon>
        <taxon>Embryophyta</taxon>
        <taxon>Tracheophyta</taxon>
        <taxon>Spermatophyta</taxon>
        <taxon>Magnoliopsida</taxon>
        <taxon>eudicotyledons</taxon>
        <taxon>Gunneridae</taxon>
        <taxon>Pentapetalae</taxon>
        <taxon>asterids</taxon>
        <taxon>lamiids</taxon>
        <taxon>Lamiales</taxon>
        <taxon>Gesneriaceae</taxon>
        <taxon>Didymocarpoideae</taxon>
        <taxon>Trichosporeae</taxon>
        <taxon>Loxocarpinae</taxon>
        <taxon>Dorcoceras</taxon>
    </lineage>
</organism>
<evidence type="ECO:0000313" key="3">
    <source>
        <dbReference type="Proteomes" id="UP000250235"/>
    </source>
</evidence>
<dbReference type="EMBL" id="KV001349">
    <property type="protein sequence ID" value="KZV39036.1"/>
    <property type="molecule type" value="Genomic_DNA"/>
</dbReference>
<keyword evidence="1" id="KW-1133">Transmembrane helix</keyword>
<dbReference type="Proteomes" id="UP000250235">
    <property type="component" value="Unassembled WGS sequence"/>
</dbReference>
<sequence>MEIFVILGLEVSAGGSFDDVMLCVGIVLATAALTWISAGERYRISKRCRFEQPVDSLYYLLITDMSTYVDVSITVERCVDDVDFTVREEDTTSFVLDATPRFDVAAGISRRKCFTLFCVLLLDDQQLVFRIAVILEIFVILGLEVSAGGSFDDVILCVGIVVTDVSFAAGSLARCVLCFGSWRQQRLRGFHLKELTKLETWWDHELKKQCYMLAYMSNELQRRFEETGYADDIHLHLKGLYGENSRTKRFSTVKELITGSMREGTSVREHGVHMIGLIEKLVGVRPRAHNRVKSHKHKRKLQKSG</sequence>
<feature type="transmembrane region" description="Helical" evidence="1">
    <location>
        <begin position="153"/>
        <end position="179"/>
    </location>
</feature>
<keyword evidence="1" id="KW-0472">Membrane</keyword>
<evidence type="ECO:0000256" key="1">
    <source>
        <dbReference type="SAM" id="Phobius"/>
    </source>
</evidence>